<comment type="similarity">
    <text evidence="3">Belongs to the complex I 75 kDa subunit family.</text>
</comment>
<dbReference type="Pfam" id="PF01568">
    <property type="entry name" value="Molydop_binding"/>
    <property type="match status" value="1"/>
</dbReference>
<dbReference type="InterPro" id="IPR019574">
    <property type="entry name" value="NADH_UbQ_OxRdtase_Gsu_4Fe4S-bd"/>
</dbReference>
<dbReference type="InterPro" id="IPR006963">
    <property type="entry name" value="Mopterin_OxRdtase_4Fe-4S_dom"/>
</dbReference>
<dbReference type="InterPro" id="IPR036010">
    <property type="entry name" value="2Fe-2S_ferredoxin-like_sf"/>
</dbReference>
<comment type="cofactor">
    <cofactor evidence="15">
        <name>[2Fe-2S] cluster</name>
        <dbReference type="ChEBI" id="CHEBI:190135"/>
    </cofactor>
</comment>
<dbReference type="Gene3D" id="3.40.228.10">
    <property type="entry name" value="Dimethylsulfoxide Reductase, domain 2"/>
    <property type="match status" value="1"/>
</dbReference>
<evidence type="ECO:0000256" key="2">
    <source>
        <dbReference type="ARBA" id="ARBA00004370"/>
    </source>
</evidence>
<dbReference type="GO" id="GO:0003954">
    <property type="term" value="F:NADH dehydrogenase activity"/>
    <property type="evidence" value="ECO:0007669"/>
    <property type="project" value="TreeGrafter"/>
</dbReference>
<dbReference type="GO" id="GO:0042773">
    <property type="term" value="P:ATP synthesis coupled electron transport"/>
    <property type="evidence" value="ECO:0007669"/>
    <property type="project" value="InterPro"/>
</dbReference>
<dbReference type="Pfam" id="PF13510">
    <property type="entry name" value="Fer2_4"/>
    <property type="match status" value="1"/>
</dbReference>
<dbReference type="PIRSF" id="PIRSF036643">
    <property type="entry name" value="FDH_alpha"/>
    <property type="match status" value="1"/>
</dbReference>
<dbReference type="PROSITE" id="PS51085">
    <property type="entry name" value="2FE2S_FER_2"/>
    <property type="match status" value="1"/>
</dbReference>
<gene>
    <name evidence="16" type="ORF">JP09_002545</name>
</gene>
<dbReference type="InterPro" id="IPR041925">
    <property type="entry name" value="CT_Formate-Dh_H"/>
</dbReference>
<dbReference type="InterPro" id="IPR017896">
    <property type="entry name" value="4Fe4S_Fe-S-bd"/>
</dbReference>
<dbReference type="PROSITE" id="PS51839">
    <property type="entry name" value="4FE4S_HC3"/>
    <property type="match status" value="1"/>
</dbReference>
<protein>
    <submittedName>
        <fullName evidence="16">Formate dehydrogenase subunit alpha</fullName>
    </submittedName>
</protein>
<evidence type="ECO:0000256" key="9">
    <source>
        <dbReference type="ARBA" id="ARBA00022967"/>
    </source>
</evidence>
<dbReference type="PANTHER" id="PTHR43105:SF14">
    <property type="entry name" value="FORMATE DEHYDROGENASE H"/>
    <property type="match status" value="1"/>
</dbReference>
<dbReference type="SMART" id="SM00926">
    <property type="entry name" value="Molybdop_Fe4S4"/>
    <property type="match status" value="1"/>
</dbReference>
<comment type="cofactor">
    <cofactor evidence="1">
        <name>[4Fe-4S] cluster</name>
        <dbReference type="ChEBI" id="CHEBI:49883"/>
    </cofactor>
</comment>
<dbReference type="SUPFAM" id="SSF53706">
    <property type="entry name" value="Formate dehydrogenase/DMSO reductase, domains 1-3"/>
    <property type="match status" value="1"/>
</dbReference>
<keyword evidence="7" id="KW-0479">Metal-binding</keyword>
<dbReference type="InterPro" id="IPR001041">
    <property type="entry name" value="2Fe-2S_ferredoxin-type"/>
</dbReference>
<dbReference type="PROSITE" id="PS00641">
    <property type="entry name" value="COMPLEX1_75K_1"/>
    <property type="match status" value="1"/>
</dbReference>
<dbReference type="InterPro" id="IPR000283">
    <property type="entry name" value="NADH_UbQ_OxRdtase_75kDa_su_CS"/>
</dbReference>
<dbReference type="PROSITE" id="PS51379">
    <property type="entry name" value="4FE4S_FER_2"/>
    <property type="match status" value="2"/>
</dbReference>
<evidence type="ECO:0000256" key="10">
    <source>
        <dbReference type="ARBA" id="ARBA00023002"/>
    </source>
</evidence>
<evidence type="ECO:0000313" key="17">
    <source>
        <dbReference type="Proteomes" id="UP000235653"/>
    </source>
</evidence>
<proteinExistence type="inferred from homology"/>
<dbReference type="Gene3D" id="2.20.25.90">
    <property type="entry name" value="ADC-like domains"/>
    <property type="match status" value="1"/>
</dbReference>
<dbReference type="PANTHER" id="PTHR43105">
    <property type="entry name" value="RESPIRATORY NITRATE REDUCTASE"/>
    <property type="match status" value="1"/>
</dbReference>
<evidence type="ECO:0000256" key="7">
    <source>
        <dbReference type="ARBA" id="ARBA00022723"/>
    </source>
</evidence>
<dbReference type="InterPro" id="IPR050123">
    <property type="entry name" value="Prok_molybdopt-oxidoreductase"/>
</dbReference>
<dbReference type="InterPro" id="IPR006656">
    <property type="entry name" value="Mopterin_OxRdtase"/>
</dbReference>
<dbReference type="FunFam" id="3.30.70.20:FF:000035">
    <property type="entry name" value="Iron hydrogenase 1"/>
    <property type="match status" value="1"/>
</dbReference>
<evidence type="ECO:0000256" key="12">
    <source>
        <dbReference type="ARBA" id="ARBA00023014"/>
    </source>
</evidence>
<dbReference type="PROSITE" id="PS00198">
    <property type="entry name" value="4FE4S_FER_1"/>
    <property type="match status" value="1"/>
</dbReference>
<evidence type="ECO:0000256" key="4">
    <source>
        <dbReference type="ARBA" id="ARBA00007023"/>
    </source>
</evidence>
<dbReference type="InterPro" id="IPR006657">
    <property type="entry name" value="MoPterin_dinucl-bd_dom"/>
</dbReference>
<sequence>MIRIRINDQEIEAVEGQTVLEAARQAGIYIPSLCYSPDLKPYGGCRMCVIEIDKMRGLPTACTTPITEGMVMRTETPALSDARKAILDLLLAEHPLDCVSCVKNERCELQDVARYLGISESRLPRNSRVQAIDDSNPFFTLDRNRCILCARCTRACDEITGNNAIEIVDRGYESRVGTVADRPLVETNCASCGECVAHCPVAAFIPKDYVKPEGPVSTICPYCGVGCSINLEISRGKIVGVSGDLNNPISNGRLCVKGRYGIKEFVHHPDRLTNPLIKRDGEFVESAWDEALEYACSKLYQYRPEEVAVIASAKATNEENYLIQKFARAVLKTNNVDHSARLCHAPTVTGLAAAFGSGAMTNSIGDLKESACFFILGANTSETHPIIGFDIKQAVKNGAKLVVANPVKIPLVRYADVYLQINPGSDVMLLSAMCKIINDEGLLDQEFIDQRTEEFDQFKKSLKKFDLEQAVAVTGVPLEDIRKAARLYASSKPASILYAMGVTQHRHGTDNVSAVANLAMLTGNLGKPGGGVNPLRGQNNVQGACDMGALPDVLPGYQKVSDDQVRARFESAWGVKLPPAPGLSLLEIIDAVDRKQIKALYVVGENLMLSDPDLNHLKKALMKLEFLVVQDIFMNETAELARVVLPSTTFAEKEGTFTNTERRVQRLRKAINPVGYSKPDWWITAQLGKRLCGKGFDFSNSTQIFEEIRSLTPSYAGITYERVQNNGMQWPCPSINHPGTPILHVEAFTRGKGVFKAVKYLPPAESPDTEYPFILTTGRSLYHFHTGTMTRRVRGLKQLQPMETLEIAATDAVGLEIEDNDLVNVSSRRGSVRARARISKRIKPGTIFMTFHFPETATNILTNAVRDPVAKIPELKVAAVKIEKV</sequence>
<evidence type="ECO:0000256" key="5">
    <source>
        <dbReference type="ARBA" id="ARBA00022485"/>
    </source>
</evidence>
<keyword evidence="13" id="KW-0520">NAD</keyword>
<dbReference type="SUPFAM" id="SSF54292">
    <property type="entry name" value="2Fe-2S ferredoxin-like"/>
    <property type="match status" value="1"/>
</dbReference>
<keyword evidence="14" id="KW-0472">Membrane</keyword>
<dbReference type="Gene3D" id="3.10.20.740">
    <property type="match status" value="1"/>
</dbReference>
<dbReference type="FunFam" id="3.10.20.740:FF:000004">
    <property type="entry name" value="NADH-quinone oxidoreductase"/>
    <property type="match status" value="1"/>
</dbReference>
<evidence type="ECO:0000256" key="14">
    <source>
        <dbReference type="ARBA" id="ARBA00023136"/>
    </source>
</evidence>
<dbReference type="GO" id="GO:0015942">
    <property type="term" value="P:formate metabolic process"/>
    <property type="evidence" value="ECO:0007669"/>
    <property type="project" value="InterPro"/>
</dbReference>
<keyword evidence="17" id="KW-1185">Reference proteome</keyword>
<reference evidence="16 17" key="1">
    <citation type="journal article" date="2017" name="ISME J.">
        <title>Grape pomace compost harbors organohalide-respiring Dehalogenimonas species with novel reductive dehalogenase genes.</title>
        <authorList>
            <person name="Yang Y."/>
            <person name="Higgins S.A."/>
            <person name="Yan J."/>
            <person name="Simsir B."/>
            <person name="Chourey K."/>
            <person name="Iyer R."/>
            <person name="Hettich R.L."/>
            <person name="Baldwin B."/>
            <person name="Ogles D.M."/>
            <person name="Loffler F.E."/>
        </authorList>
    </citation>
    <scope>NUCLEOTIDE SEQUENCE [LARGE SCALE GENOMIC DNA]</scope>
    <source>
        <strain evidence="16 17">GP</strain>
    </source>
</reference>
<dbReference type="InterPro" id="IPR041924">
    <property type="entry name" value="Formate_Dh-H_N"/>
</dbReference>
<dbReference type="GO" id="GO:0043546">
    <property type="term" value="F:molybdopterin cofactor binding"/>
    <property type="evidence" value="ECO:0007669"/>
    <property type="project" value="InterPro"/>
</dbReference>
<dbReference type="Gene3D" id="2.40.40.20">
    <property type="match status" value="1"/>
</dbReference>
<dbReference type="Pfam" id="PF10588">
    <property type="entry name" value="NADH-G_4Fe-4S_3"/>
    <property type="match status" value="1"/>
</dbReference>
<keyword evidence="11" id="KW-0408">Iron</keyword>
<evidence type="ECO:0000256" key="15">
    <source>
        <dbReference type="ARBA" id="ARBA00034078"/>
    </source>
</evidence>
<evidence type="ECO:0000256" key="11">
    <source>
        <dbReference type="ARBA" id="ARBA00023004"/>
    </source>
</evidence>
<dbReference type="GO" id="GO:0008137">
    <property type="term" value="F:NADH dehydrogenase (ubiquinone) activity"/>
    <property type="evidence" value="ECO:0007669"/>
    <property type="project" value="InterPro"/>
</dbReference>
<evidence type="ECO:0000256" key="13">
    <source>
        <dbReference type="ARBA" id="ARBA00023027"/>
    </source>
</evidence>
<keyword evidence="9" id="KW-1278">Translocase</keyword>
<dbReference type="SUPFAM" id="SSF54862">
    <property type="entry name" value="4Fe-4S ferredoxins"/>
    <property type="match status" value="1"/>
</dbReference>
<dbReference type="FunFam" id="3.40.228.10:FF:000002">
    <property type="entry name" value="Formate dehydrogenase subunit alpha"/>
    <property type="match status" value="1"/>
</dbReference>
<evidence type="ECO:0000256" key="8">
    <source>
        <dbReference type="ARBA" id="ARBA00022737"/>
    </source>
</evidence>
<dbReference type="PROSITE" id="PS51669">
    <property type="entry name" value="4FE4S_MOW_BIS_MGD"/>
    <property type="match status" value="1"/>
</dbReference>
<name>A0A2P5P8Z5_9CHLR</name>
<dbReference type="GO" id="GO:0016020">
    <property type="term" value="C:membrane"/>
    <property type="evidence" value="ECO:0007669"/>
    <property type="project" value="UniProtKB-SubCell"/>
</dbReference>
<dbReference type="InterPro" id="IPR009010">
    <property type="entry name" value="Asp_de-COase-like_dom_sf"/>
</dbReference>
<evidence type="ECO:0000313" key="16">
    <source>
        <dbReference type="EMBL" id="PPD58771.1"/>
    </source>
</evidence>
<evidence type="ECO:0000256" key="6">
    <source>
        <dbReference type="ARBA" id="ARBA00022714"/>
    </source>
</evidence>
<dbReference type="Pfam" id="PF22117">
    <property type="entry name" value="Fer4_Nqo3"/>
    <property type="match status" value="1"/>
</dbReference>
<dbReference type="CDD" id="cd00207">
    <property type="entry name" value="fer2"/>
    <property type="match status" value="1"/>
</dbReference>
<comment type="subcellular location">
    <subcellularLocation>
        <location evidence="2">Membrane</location>
    </subcellularLocation>
</comment>
<dbReference type="GO" id="GO:0051537">
    <property type="term" value="F:2 iron, 2 sulfur cluster binding"/>
    <property type="evidence" value="ECO:0007669"/>
    <property type="project" value="UniProtKB-KW"/>
</dbReference>
<dbReference type="EMBL" id="JQAN02000006">
    <property type="protein sequence ID" value="PPD58771.1"/>
    <property type="molecule type" value="Genomic_DNA"/>
</dbReference>
<dbReference type="RefSeq" id="WP_102330255.1">
    <property type="nucleotide sequence ID" value="NZ_CP058566.2"/>
</dbReference>
<dbReference type="SMART" id="SM00929">
    <property type="entry name" value="NADH-G_4Fe-4S_3"/>
    <property type="match status" value="1"/>
</dbReference>
<dbReference type="OrthoDB" id="9803192at2"/>
<dbReference type="InterPro" id="IPR006478">
    <property type="entry name" value="Formate_DH_asu"/>
</dbReference>
<keyword evidence="8" id="KW-0677">Repeat</keyword>
<dbReference type="NCBIfam" id="TIGR01591">
    <property type="entry name" value="Fdh-alpha"/>
    <property type="match status" value="1"/>
</dbReference>
<keyword evidence="6" id="KW-0001">2Fe-2S</keyword>
<dbReference type="SUPFAM" id="SSF50692">
    <property type="entry name" value="ADC-like"/>
    <property type="match status" value="1"/>
</dbReference>
<dbReference type="GO" id="GO:0046872">
    <property type="term" value="F:metal ion binding"/>
    <property type="evidence" value="ECO:0007669"/>
    <property type="project" value="UniProtKB-KW"/>
</dbReference>
<dbReference type="Gene3D" id="3.40.50.740">
    <property type="match status" value="1"/>
</dbReference>
<dbReference type="InterPro" id="IPR017900">
    <property type="entry name" value="4Fe4S_Fe_S_CS"/>
</dbReference>
<keyword evidence="5" id="KW-0004">4Fe-4S</keyword>
<dbReference type="CDD" id="cd02753">
    <property type="entry name" value="MopB_Formate-Dh-H"/>
    <property type="match status" value="1"/>
</dbReference>
<dbReference type="Pfam" id="PF00384">
    <property type="entry name" value="Molybdopterin"/>
    <property type="match status" value="1"/>
</dbReference>
<evidence type="ECO:0000256" key="1">
    <source>
        <dbReference type="ARBA" id="ARBA00001966"/>
    </source>
</evidence>
<keyword evidence="10" id="KW-0560">Oxidoreductase</keyword>
<dbReference type="Pfam" id="PF04879">
    <property type="entry name" value="Molybdop_Fe4S4"/>
    <property type="match status" value="1"/>
</dbReference>
<dbReference type="GO" id="GO:0051539">
    <property type="term" value="F:4 iron, 4 sulfur cluster binding"/>
    <property type="evidence" value="ECO:0007669"/>
    <property type="project" value="UniProtKB-KW"/>
</dbReference>
<dbReference type="Gene3D" id="3.30.70.20">
    <property type="match status" value="1"/>
</dbReference>
<organism evidence="16 17">
    <name type="scientific">Dehalogenimonas etheniformans</name>
    <dbReference type="NCBI Taxonomy" id="1536648"/>
    <lineage>
        <taxon>Bacteria</taxon>
        <taxon>Bacillati</taxon>
        <taxon>Chloroflexota</taxon>
        <taxon>Dehalococcoidia</taxon>
        <taxon>Dehalococcoidales</taxon>
        <taxon>Dehalococcoidaceae</taxon>
        <taxon>Dehalogenimonas</taxon>
    </lineage>
</organism>
<accession>A0A2P5P8Z5</accession>
<comment type="caution">
    <text evidence="16">The sequence shown here is derived from an EMBL/GenBank/DDBJ whole genome shotgun (WGS) entry which is preliminary data.</text>
</comment>
<comment type="similarity">
    <text evidence="4">In the C-terminal section; belongs to the prokaryotic molybdopterin-containing oxidoreductase family.</text>
</comment>
<keyword evidence="12" id="KW-0411">Iron-sulfur</keyword>
<dbReference type="InterPro" id="IPR054351">
    <property type="entry name" value="NADH_UbQ_OxRdtase_ferredoxin"/>
</dbReference>
<dbReference type="Proteomes" id="UP000235653">
    <property type="component" value="Unassembled WGS sequence"/>
</dbReference>
<evidence type="ECO:0000256" key="3">
    <source>
        <dbReference type="ARBA" id="ARBA00005404"/>
    </source>
</evidence>
<dbReference type="GO" id="GO:0008863">
    <property type="term" value="F:formate dehydrogenase (NAD+) activity"/>
    <property type="evidence" value="ECO:0007669"/>
    <property type="project" value="InterPro"/>
</dbReference>
<dbReference type="AlphaFoldDB" id="A0A2P5P8Z5"/>
<dbReference type="CDD" id="cd02790">
    <property type="entry name" value="MopB_CT_Formate-Dh_H"/>
    <property type="match status" value="1"/>
</dbReference>